<sequence length="239" mass="27820">FQLFQRPTCPLLRDSSDISNVNWIERLTSLQFLWIGGNKLLSNKSVNSILQNLPELKNVYPHDYHLQSDRDILTQHITPLIKPRLIEINNTTKKPVKIFISYCHVDKIWLERLKTHLKVLSNLNIDVDYWDDTKIKAGRVWVKEIEQNLNSATLAILLVSTDFLASEFVMRKEIPQLLEKAEKQGTTIMPLLVAPCMFTDSDISQFQAINSPENVLEDMSKTDQDRIFIKLMHEIKRHI</sequence>
<feature type="domain" description="TIR" evidence="1">
    <location>
        <begin position="94"/>
        <end position="236"/>
    </location>
</feature>
<evidence type="ECO:0000259" key="1">
    <source>
        <dbReference type="PROSITE" id="PS50104"/>
    </source>
</evidence>
<dbReference type="EMBL" id="JANGBQ010000034">
    <property type="protein sequence ID" value="MCQ5084115.1"/>
    <property type="molecule type" value="Genomic_DNA"/>
</dbReference>
<organism evidence="2 3">
    <name type="scientific">Alistipes onderdonkii</name>
    <dbReference type="NCBI Taxonomy" id="328813"/>
    <lineage>
        <taxon>Bacteria</taxon>
        <taxon>Pseudomonadati</taxon>
        <taxon>Bacteroidota</taxon>
        <taxon>Bacteroidia</taxon>
        <taxon>Bacteroidales</taxon>
        <taxon>Rikenellaceae</taxon>
        <taxon>Alistipes</taxon>
    </lineage>
</organism>
<proteinExistence type="predicted"/>
<feature type="non-terminal residue" evidence="2">
    <location>
        <position position="1"/>
    </location>
</feature>
<protein>
    <submittedName>
        <fullName evidence="2">Toll/interleukin-1 receptor domain-containing protein</fullName>
    </submittedName>
</protein>
<dbReference type="Proteomes" id="UP001205035">
    <property type="component" value="Unassembled WGS sequence"/>
</dbReference>
<comment type="caution">
    <text evidence="2">The sequence shown here is derived from an EMBL/GenBank/DDBJ whole genome shotgun (WGS) entry which is preliminary data.</text>
</comment>
<dbReference type="AlphaFoldDB" id="A0AAJ1CGH0"/>
<evidence type="ECO:0000313" key="2">
    <source>
        <dbReference type="EMBL" id="MCQ5084115.1"/>
    </source>
</evidence>
<dbReference type="SUPFAM" id="SSF52047">
    <property type="entry name" value="RNI-like"/>
    <property type="match status" value="1"/>
</dbReference>
<accession>A0AAJ1CGH0</accession>
<evidence type="ECO:0000313" key="3">
    <source>
        <dbReference type="Proteomes" id="UP001205035"/>
    </source>
</evidence>
<dbReference type="InterPro" id="IPR035897">
    <property type="entry name" value="Toll_tir_struct_dom_sf"/>
</dbReference>
<keyword evidence="2" id="KW-0675">Receptor</keyword>
<dbReference type="RefSeq" id="WP_256166613.1">
    <property type="nucleotide sequence ID" value="NZ_JANGBQ010000034.1"/>
</dbReference>
<dbReference type="Pfam" id="PF13676">
    <property type="entry name" value="TIR_2"/>
    <property type="match status" value="1"/>
</dbReference>
<dbReference type="SUPFAM" id="SSF52200">
    <property type="entry name" value="Toll/Interleukin receptor TIR domain"/>
    <property type="match status" value="1"/>
</dbReference>
<dbReference type="InterPro" id="IPR000157">
    <property type="entry name" value="TIR_dom"/>
</dbReference>
<dbReference type="Gene3D" id="3.40.50.10140">
    <property type="entry name" value="Toll/interleukin-1 receptor homology (TIR) domain"/>
    <property type="match status" value="1"/>
</dbReference>
<gene>
    <name evidence="2" type="ORF">NE651_14605</name>
</gene>
<reference evidence="2" key="1">
    <citation type="submission" date="2022-06" db="EMBL/GenBank/DDBJ databases">
        <title>Isolation of gut microbiota from human fecal samples.</title>
        <authorList>
            <person name="Pamer E.G."/>
            <person name="Barat B."/>
            <person name="Waligurski E."/>
            <person name="Medina S."/>
            <person name="Paddock L."/>
            <person name="Mostad J."/>
        </authorList>
    </citation>
    <scope>NUCLEOTIDE SEQUENCE</scope>
    <source>
        <strain evidence="2">DFI.6.22</strain>
    </source>
</reference>
<dbReference type="PROSITE" id="PS50104">
    <property type="entry name" value="TIR"/>
    <property type="match status" value="1"/>
</dbReference>
<name>A0AAJ1CGH0_9BACT</name>
<dbReference type="GO" id="GO:0007165">
    <property type="term" value="P:signal transduction"/>
    <property type="evidence" value="ECO:0007669"/>
    <property type="project" value="InterPro"/>
</dbReference>